<dbReference type="RefSeq" id="XP_070856336.1">
    <property type="nucleotide sequence ID" value="XM_071004318.1"/>
</dbReference>
<comment type="caution">
    <text evidence="3">The sequence shown here is derived from an EMBL/GenBank/DDBJ whole genome shotgun (WGS) entry which is preliminary data.</text>
</comment>
<proteinExistence type="predicted"/>
<feature type="region of interest" description="Disordered" evidence="1">
    <location>
        <begin position="361"/>
        <end position="391"/>
    </location>
</feature>
<dbReference type="PANTHER" id="PTHR13593">
    <property type="match status" value="1"/>
</dbReference>
<dbReference type="SUPFAM" id="SSF51695">
    <property type="entry name" value="PLC-like phosphodiesterases"/>
    <property type="match status" value="1"/>
</dbReference>
<organism evidence="3 4">
    <name type="scientific">Ceratocystis lukuohia</name>
    <dbReference type="NCBI Taxonomy" id="2019550"/>
    <lineage>
        <taxon>Eukaryota</taxon>
        <taxon>Fungi</taxon>
        <taxon>Dikarya</taxon>
        <taxon>Ascomycota</taxon>
        <taxon>Pezizomycotina</taxon>
        <taxon>Sordariomycetes</taxon>
        <taxon>Hypocreomycetidae</taxon>
        <taxon>Microascales</taxon>
        <taxon>Ceratocystidaceae</taxon>
        <taxon>Ceratocystis</taxon>
    </lineage>
</organism>
<keyword evidence="4" id="KW-1185">Reference proteome</keyword>
<dbReference type="InterPro" id="IPR051057">
    <property type="entry name" value="PI-PLC_domain"/>
</dbReference>
<dbReference type="Gene3D" id="3.20.20.190">
    <property type="entry name" value="Phosphatidylinositol (PI) phosphodiesterase"/>
    <property type="match status" value="1"/>
</dbReference>
<evidence type="ECO:0000313" key="4">
    <source>
        <dbReference type="Proteomes" id="UP001610728"/>
    </source>
</evidence>
<evidence type="ECO:0000313" key="3">
    <source>
        <dbReference type="EMBL" id="KAL2885155.1"/>
    </source>
</evidence>
<gene>
    <name evidence="3" type="ORF">HOO65_080105</name>
</gene>
<feature type="domain" description="Phosphatidylinositol-specific phospholipase C X" evidence="2">
    <location>
        <begin position="48"/>
        <end position="199"/>
    </location>
</feature>
<evidence type="ECO:0000259" key="2">
    <source>
        <dbReference type="SMART" id="SM00148"/>
    </source>
</evidence>
<protein>
    <submittedName>
        <fullName evidence="3">1-phosphatidylinositol phosphodiesterase</fullName>
    </submittedName>
</protein>
<sequence length="391" mass="44011">MLLFFYPSSFFESAYYPAFGHAGIFKEIDDMWSFDLDEGRNADWMDTIEDDVFLTDLSIPGTHNSMTYTVASGLAQTQNVPLAEQLIAGIRYIDISCRYINHKMMVYNGLTDTGYSLQHVLTTLFDFLNEHPSEAVILRIQKGGILDDSNKFLRSMDRHFLPSFEFGDLALDYIYSRDTNEDTIPTLGEVRGKVLILQDFKTSPPGRYGIPWNSHTVSSYNHRLTAGTLLLKLRWARIKSHLSRGRSKDLNKLRITHTTASAGVKPISFSTRHYDGFGINRLLGRYLSLGRGKCFGVVVMDFPGYYLVNHILMLNEEFQVPEATDFSSNLGDVPAAEVYVPAEEVHVPTAEVFDFSEVYDGDTPHVEASDDEASDYEVSDGDDGRPSGLAR</sequence>
<dbReference type="Pfam" id="PF00388">
    <property type="entry name" value="PI-PLC-X"/>
    <property type="match status" value="1"/>
</dbReference>
<name>A0ABR4MA50_9PEZI</name>
<reference evidence="3 4" key="1">
    <citation type="submission" date="2020-05" db="EMBL/GenBank/DDBJ databases">
        <title>Ceratocystis lukuohia genome.</title>
        <authorList>
            <person name="Harrington T.C."/>
            <person name="Kim K."/>
            <person name="Mayers C.G."/>
        </authorList>
    </citation>
    <scope>NUCLEOTIDE SEQUENCE [LARGE SCALE GENOMIC DNA]</scope>
    <source>
        <strain evidence="3 4">C4212</strain>
    </source>
</reference>
<dbReference type="InterPro" id="IPR017946">
    <property type="entry name" value="PLC-like_Pdiesterase_TIM-brl"/>
</dbReference>
<dbReference type="Proteomes" id="UP001610728">
    <property type="component" value="Unassembled WGS sequence"/>
</dbReference>
<feature type="compositionally biased region" description="Acidic residues" evidence="1">
    <location>
        <begin position="369"/>
        <end position="381"/>
    </location>
</feature>
<dbReference type="SMART" id="SM00148">
    <property type="entry name" value="PLCXc"/>
    <property type="match status" value="1"/>
</dbReference>
<accession>A0ABR4MA50</accession>
<dbReference type="EMBL" id="JABSNW010000008">
    <property type="protein sequence ID" value="KAL2885155.1"/>
    <property type="molecule type" value="Genomic_DNA"/>
</dbReference>
<dbReference type="InterPro" id="IPR000909">
    <property type="entry name" value="PLipase_C_PInositol-sp_X_dom"/>
</dbReference>
<dbReference type="PANTHER" id="PTHR13593:SF113">
    <property type="entry name" value="SI:DKEY-266F7.9"/>
    <property type="match status" value="1"/>
</dbReference>
<evidence type="ECO:0000256" key="1">
    <source>
        <dbReference type="SAM" id="MobiDB-lite"/>
    </source>
</evidence>
<dbReference type="PROSITE" id="PS50007">
    <property type="entry name" value="PIPLC_X_DOMAIN"/>
    <property type="match status" value="1"/>
</dbReference>
<dbReference type="GeneID" id="98120842"/>